<organism evidence="4 5">
    <name type="scientific">Anoxybacteroides tepidamans</name>
    <dbReference type="NCBI Taxonomy" id="265948"/>
    <lineage>
        <taxon>Bacteria</taxon>
        <taxon>Bacillati</taxon>
        <taxon>Bacillota</taxon>
        <taxon>Bacilli</taxon>
        <taxon>Bacillales</taxon>
        <taxon>Anoxybacillaceae</taxon>
        <taxon>Anoxybacteroides</taxon>
    </lineage>
</organism>
<dbReference type="RefSeq" id="WP_183253422.1">
    <property type="nucleotide sequence ID" value="NZ_JACHEP010000007.1"/>
</dbReference>
<feature type="domain" description="G5" evidence="3">
    <location>
        <begin position="304"/>
        <end position="381"/>
    </location>
</feature>
<protein>
    <recommendedName>
        <fullName evidence="3">G5 domain-containing protein</fullName>
    </recommendedName>
</protein>
<dbReference type="EMBL" id="JACHEP010000007">
    <property type="protein sequence ID" value="MBB5324579.1"/>
    <property type="molecule type" value="Genomic_DNA"/>
</dbReference>
<accession>A0A7W8IRW1</accession>
<dbReference type="AlphaFoldDB" id="A0A7W8IRW1"/>
<evidence type="ECO:0000259" key="3">
    <source>
        <dbReference type="SMART" id="SM01208"/>
    </source>
</evidence>
<feature type="compositionally biased region" description="Polar residues" evidence="2">
    <location>
        <begin position="421"/>
        <end position="440"/>
    </location>
</feature>
<gene>
    <name evidence="4" type="ORF">HNQ34_001676</name>
</gene>
<dbReference type="Gene3D" id="2.20.230.10">
    <property type="entry name" value="Resuscitation-promoting factor rpfb"/>
    <property type="match status" value="1"/>
</dbReference>
<comment type="caution">
    <text evidence="4">The sequence shown here is derived from an EMBL/GenBank/DDBJ whole genome shotgun (WGS) entry which is preliminary data.</text>
</comment>
<reference evidence="4 5" key="1">
    <citation type="submission" date="2020-08" db="EMBL/GenBank/DDBJ databases">
        <title>Genomic Encyclopedia of Type Strains, Phase IV (KMG-IV): sequencing the most valuable type-strain genomes for metagenomic binning, comparative biology and taxonomic classification.</title>
        <authorList>
            <person name="Goeker M."/>
        </authorList>
    </citation>
    <scope>NUCLEOTIDE SEQUENCE [LARGE SCALE GENOMIC DNA]</scope>
    <source>
        <strain evidence="4 5">DSM 16325</strain>
    </source>
</reference>
<name>A0A7W8IRW1_9BACL</name>
<keyword evidence="5" id="KW-1185">Reference proteome</keyword>
<evidence type="ECO:0000256" key="1">
    <source>
        <dbReference type="ARBA" id="ARBA00022729"/>
    </source>
</evidence>
<proteinExistence type="predicted"/>
<evidence type="ECO:0000313" key="5">
    <source>
        <dbReference type="Proteomes" id="UP000520011"/>
    </source>
</evidence>
<sequence>MRNKTVIKLFLVIILSTTYLISFSQIGSFAYESIFLKHNRFAKGTAIGSVNVAGLSKREAIDTIINHVNEWKAVQNTAIVYQETKEAIPADLFTFQIEQSVEQAVDGQQSQLFIVLDEKQLYSLISRIVGENLVSLFDMERLKNDVIEVAATLKTNAALIDIANYVKEQNIEQKVINEAVVANLQGNQAEVLAWISKHPTIEIKGKSPFSLLNYFKEQNGSFSSEAMSLIASAIYQTVLPTNFTIMERHTSRELPSSIQFGYEAKVDRQNRDFIFYNPNSSSYTLELQLINNGFKVTLKGLPFINKYMIKLDVEHFAPKTIIQYSPTLQPNETRLKQEGKQGTLVKVKKEVYDEQNHLLKTELIAEDFYPPVHKIEIHGLDIGIDAENGAMNPENDSMPNSSSGQNEEQKTAPTHVENKKNQGNMQQDSPINNDTEIYEK</sequence>
<dbReference type="SMART" id="SM01208">
    <property type="entry name" value="G5"/>
    <property type="match status" value="1"/>
</dbReference>
<feature type="region of interest" description="Disordered" evidence="2">
    <location>
        <begin position="386"/>
        <end position="440"/>
    </location>
</feature>
<feature type="compositionally biased region" description="Polar residues" evidence="2">
    <location>
        <begin position="394"/>
        <end position="406"/>
    </location>
</feature>
<keyword evidence="1" id="KW-0732">Signal</keyword>
<evidence type="ECO:0000256" key="2">
    <source>
        <dbReference type="SAM" id="MobiDB-lite"/>
    </source>
</evidence>
<dbReference type="Pfam" id="PF07501">
    <property type="entry name" value="G5"/>
    <property type="match status" value="1"/>
</dbReference>
<dbReference type="InterPro" id="IPR011098">
    <property type="entry name" value="G5_dom"/>
</dbReference>
<evidence type="ECO:0000313" key="4">
    <source>
        <dbReference type="EMBL" id="MBB5324579.1"/>
    </source>
</evidence>
<dbReference type="Proteomes" id="UP000520011">
    <property type="component" value="Unassembled WGS sequence"/>
</dbReference>